<keyword evidence="4" id="KW-1185">Reference proteome</keyword>
<reference evidence="3" key="1">
    <citation type="submission" date="2020-10" db="EMBL/GenBank/DDBJ databases">
        <authorList>
            <person name="Han B."/>
            <person name="Lu T."/>
            <person name="Zhao Q."/>
            <person name="Huang X."/>
            <person name="Zhao Y."/>
        </authorList>
    </citation>
    <scope>NUCLEOTIDE SEQUENCE</scope>
</reference>
<feature type="domain" description="F-box/LRR-repeat protein 15/At3g58940/PEG3-like LRR" evidence="2">
    <location>
        <begin position="107"/>
        <end position="248"/>
    </location>
</feature>
<dbReference type="PANTHER" id="PTHR34709">
    <property type="entry name" value="OS10G0396666 PROTEIN"/>
    <property type="match status" value="1"/>
</dbReference>
<feature type="domain" description="F-box" evidence="1">
    <location>
        <begin position="16"/>
        <end position="55"/>
    </location>
</feature>
<dbReference type="OrthoDB" id="678620at2759"/>
<comment type="caution">
    <text evidence="3">The sequence shown here is derived from an EMBL/GenBank/DDBJ whole genome shotgun (WGS) entry which is preliminary data.</text>
</comment>
<evidence type="ECO:0000313" key="3">
    <source>
        <dbReference type="EMBL" id="CAD6228168.1"/>
    </source>
</evidence>
<dbReference type="InterPro" id="IPR055312">
    <property type="entry name" value="FBL15-like"/>
</dbReference>
<evidence type="ECO:0000313" key="4">
    <source>
        <dbReference type="Proteomes" id="UP000604825"/>
    </source>
</evidence>
<dbReference type="Pfam" id="PF24758">
    <property type="entry name" value="LRR_At5g56370"/>
    <property type="match status" value="1"/>
</dbReference>
<proteinExistence type="predicted"/>
<dbReference type="Proteomes" id="UP000604825">
    <property type="component" value="Unassembled WGS sequence"/>
</dbReference>
<dbReference type="SUPFAM" id="SSF81383">
    <property type="entry name" value="F-box domain"/>
    <property type="match status" value="1"/>
</dbReference>
<gene>
    <name evidence="3" type="ORF">NCGR_LOCUS19011</name>
</gene>
<accession>A0A811NSP3</accession>
<evidence type="ECO:0000259" key="2">
    <source>
        <dbReference type="Pfam" id="PF24758"/>
    </source>
</evidence>
<dbReference type="InterPro" id="IPR001810">
    <property type="entry name" value="F-box_dom"/>
</dbReference>
<dbReference type="AlphaFoldDB" id="A0A811NSP3"/>
<dbReference type="Pfam" id="PF00646">
    <property type="entry name" value="F-box"/>
    <property type="match status" value="1"/>
</dbReference>
<organism evidence="3 4">
    <name type="scientific">Miscanthus lutarioriparius</name>
    <dbReference type="NCBI Taxonomy" id="422564"/>
    <lineage>
        <taxon>Eukaryota</taxon>
        <taxon>Viridiplantae</taxon>
        <taxon>Streptophyta</taxon>
        <taxon>Embryophyta</taxon>
        <taxon>Tracheophyta</taxon>
        <taxon>Spermatophyta</taxon>
        <taxon>Magnoliopsida</taxon>
        <taxon>Liliopsida</taxon>
        <taxon>Poales</taxon>
        <taxon>Poaceae</taxon>
        <taxon>PACMAD clade</taxon>
        <taxon>Panicoideae</taxon>
        <taxon>Andropogonodae</taxon>
        <taxon>Andropogoneae</taxon>
        <taxon>Saccharinae</taxon>
        <taxon>Miscanthus</taxon>
    </lineage>
</organism>
<evidence type="ECO:0000259" key="1">
    <source>
        <dbReference type="Pfam" id="PF00646"/>
    </source>
</evidence>
<sequence length="387" mass="43323">MADDDHRRHFPSEDRLSSLPDELLHVILLRLGSTCAAARTSVLSRRWRHLWADVPEIVLVRGPDAPPDSFHDVVDATLDAHAASTLERLLICVSDASESITSGRAAPWLRIAAERVAGALLLLVPPRLSSLPPVAVQELELPACVRAKTITFKLQDIWLLRPAPAGGVFTALTALTILYGRMEGSELTALVSTRCPCLKDVRLRLTLVDASDVSIRYDTLRSLWFCVNSPLIEVVAPTLEKLCVYYAFKAHFSVPMLSELVWIGDYANDSHQFVNVSRSLQLLHIRRDQRWAPTSLLEKFSQVDELNLIICIPRVRWYQQNLLKTNRISYDPVLYFTLFLLMGHDREQQANKLSVTNQIHAKRYLSPMCSAGGNNKASASCFSEMAG</sequence>
<dbReference type="InterPro" id="IPR036047">
    <property type="entry name" value="F-box-like_dom_sf"/>
</dbReference>
<dbReference type="EMBL" id="CAJGYO010000005">
    <property type="protein sequence ID" value="CAD6228168.1"/>
    <property type="molecule type" value="Genomic_DNA"/>
</dbReference>
<evidence type="ECO:0008006" key="5">
    <source>
        <dbReference type="Google" id="ProtNLM"/>
    </source>
</evidence>
<name>A0A811NSP3_9POAL</name>
<dbReference type="InterPro" id="IPR055411">
    <property type="entry name" value="LRR_FXL15/At3g58940/PEG3-like"/>
</dbReference>
<dbReference type="PANTHER" id="PTHR34709:SF68">
    <property type="entry name" value="OS07G0550432 PROTEIN"/>
    <property type="match status" value="1"/>
</dbReference>
<protein>
    <recommendedName>
        <fullName evidence="5">F-box domain-containing protein</fullName>
    </recommendedName>
</protein>